<evidence type="ECO:0000313" key="5">
    <source>
        <dbReference type="Proteomes" id="UP000694866"/>
    </source>
</evidence>
<dbReference type="GO" id="GO:0031012">
    <property type="term" value="C:extracellular matrix"/>
    <property type="evidence" value="ECO:0007669"/>
    <property type="project" value="TreeGrafter"/>
</dbReference>
<gene>
    <name evidence="6" type="primary">LOC105265046</name>
</gene>
<dbReference type="GO" id="GO:0005615">
    <property type="term" value="C:extracellular space"/>
    <property type="evidence" value="ECO:0007669"/>
    <property type="project" value="TreeGrafter"/>
</dbReference>
<dbReference type="PRINTS" id="PR00947">
    <property type="entry name" value="CUTICLE"/>
</dbReference>
<feature type="region of interest" description="Disordered" evidence="3">
    <location>
        <begin position="94"/>
        <end position="119"/>
    </location>
</feature>
<dbReference type="PANTHER" id="PTHR12236">
    <property type="entry name" value="STRUCTURAL CONTITUENT OF CUTICLE"/>
    <property type="match status" value="1"/>
</dbReference>
<sequence>MFKLVIIATMVIASQAVYIAHNGYNDYGYGYNGHDLTHAAIVEPVQSQLGYGLNPHVYAAYETYPAYPSIHHHDQHDQDDHHAPAKYSFNYGVNDPHTGDVKSQHEERDGDVVKGSYSLNEPDGTIRVVDYTADPHNGFNAVVKKIGHAVHPTPIVKHIVPHYPAHLHLTQDYGY</sequence>
<dbReference type="InterPro" id="IPR031311">
    <property type="entry name" value="CHIT_BIND_RR_consensus"/>
</dbReference>
<dbReference type="InterPro" id="IPR000618">
    <property type="entry name" value="Insect_cuticle"/>
</dbReference>
<proteinExistence type="predicted"/>
<dbReference type="GeneID" id="105265046"/>
<name>A0A9R1TXW8_9HYME</name>
<dbReference type="GO" id="GO:0042302">
    <property type="term" value="F:structural constituent of cuticle"/>
    <property type="evidence" value="ECO:0007669"/>
    <property type="project" value="UniProtKB-UniRule"/>
</dbReference>
<feature type="compositionally biased region" description="Basic and acidic residues" evidence="3">
    <location>
        <begin position="97"/>
        <end position="112"/>
    </location>
</feature>
<evidence type="ECO:0000256" key="2">
    <source>
        <dbReference type="PROSITE-ProRule" id="PRU00497"/>
    </source>
</evidence>
<dbReference type="PROSITE" id="PS51155">
    <property type="entry name" value="CHIT_BIND_RR_2"/>
    <property type="match status" value="1"/>
</dbReference>
<protein>
    <submittedName>
        <fullName evidence="6">Cuticle protein 7-like</fullName>
    </submittedName>
</protein>
<dbReference type="OrthoDB" id="7789829at2759"/>
<keyword evidence="4" id="KW-0732">Signal</keyword>
<organism evidence="5 6">
    <name type="scientific">Fopius arisanus</name>
    <dbReference type="NCBI Taxonomy" id="64838"/>
    <lineage>
        <taxon>Eukaryota</taxon>
        <taxon>Metazoa</taxon>
        <taxon>Ecdysozoa</taxon>
        <taxon>Arthropoda</taxon>
        <taxon>Hexapoda</taxon>
        <taxon>Insecta</taxon>
        <taxon>Pterygota</taxon>
        <taxon>Neoptera</taxon>
        <taxon>Endopterygota</taxon>
        <taxon>Hymenoptera</taxon>
        <taxon>Apocrita</taxon>
        <taxon>Ichneumonoidea</taxon>
        <taxon>Braconidae</taxon>
        <taxon>Opiinae</taxon>
        <taxon>Fopius</taxon>
    </lineage>
</organism>
<dbReference type="RefSeq" id="XP_011300629.1">
    <property type="nucleotide sequence ID" value="XM_011302327.1"/>
</dbReference>
<evidence type="ECO:0000256" key="1">
    <source>
        <dbReference type="ARBA" id="ARBA00022460"/>
    </source>
</evidence>
<dbReference type="Proteomes" id="UP000694866">
    <property type="component" value="Unplaced"/>
</dbReference>
<reference evidence="6" key="1">
    <citation type="submission" date="2025-08" db="UniProtKB">
        <authorList>
            <consortium name="RefSeq"/>
        </authorList>
    </citation>
    <scope>IDENTIFICATION</scope>
    <source>
        <strain evidence="6">USDA-PBARC FA_bdor</strain>
        <tissue evidence="6">Whole organism</tissue>
    </source>
</reference>
<evidence type="ECO:0000256" key="3">
    <source>
        <dbReference type="SAM" id="MobiDB-lite"/>
    </source>
</evidence>
<keyword evidence="5" id="KW-1185">Reference proteome</keyword>
<dbReference type="PANTHER" id="PTHR12236:SF75">
    <property type="entry name" value="CUTICULAR PROTEIN 62BB, ISOFORM A"/>
    <property type="match status" value="1"/>
</dbReference>
<evidence type="ECO:0000256" key="4">
    <source>
        <dbReference type="SAM" id="SignalP"/>
    </source>
</evidence>
<feature type="chain" id="PRO_5040310865" evidence="4">
    <location>
        <begin position="17"/>
        <end position="175"/>
    </location>
</feature>
<evidence type="ECO:0000313" key="6">
    <source>
        <dbReference type="RefSeq" id="XP_011300629.1"/>
    </source>
</evidence>
<dbReference type="InterPro" id="IPR051217">
    <property type="entry name" value="Insect_Cuticle_Struc_Prot"/>
</dbReference>
<feature type="signal peptide" evidence="4">
    <location>
        <begin position="1"/>
        <end position="16"/>
    </location>
</feature>
<keyword evidence="1 2" id="KW-0193">Cuticle</keyword>
<dbReference type="PROSITE" id="PS00233">
    <property type="entry name" value="CHIT_BIND_RR_1"/>
    <property type="match status" value="1"/>
</dbReference>
<dbReference type="KEGG" id="fas:105265046"/>
<dbReference type="Pfam" id="PF00379">
    <property type="entry name" value="Chitin_bind_4"/>
    <property type="match status" value="1"/>
</dbReference>
<accession>A0A9R1TXW8</accession>
<dbReference type="AlphaFoldDB" id="A0A9R1TXW8"/>